<name>A0A6V7H1V9_9HYME</name>
<evidence type="ECO:0000313" key="2">
    <source>
        <dbReference type="Proteomes" id="UP000752696"/>
    </source>
</evidence>
<evidence type="ECO:0000313" key="1">
    <source>
        <dbReference type="EMBL" id="CAD1473010.1"/>
    </source>
</evidence>
<dbReference type="Proteomes" id="UP000752696">
    <property type="component" value="Unassembled WGS sequence"/>
</dbReference>
<sequence>MNDRSVPKTGIPRGSGASCTIVSVAVTATVAKFLSRDFSTIDSFDRFAPSMDFEISERSSILGVCVAPTKRFLIEISEMTSSECESFNGTVKGALLFFLWVSYLITRVQFDDNTWRTIQSDDLSIFSMIIAFNADPRIKSDTAIDYLILSR</sequence>
<organism evidence="1 2">
    <name type="scientific">Heterotrigona itama</name>
    <dbReference type="NCBI Taxonomy" id="395501"/>
    <lineage>
        <taxon>Eukaryota</taxon>
        <taxon>Metazoa</taxon>
        <taxon>Ecdysozoa</taxon>
        <taxon>Arthropoda</taxon>
        <taxon>Hexapoda</taxon>
        <taxon>Insecta</taxon>
        <taxon>Pterygota</taxon>
        <taxon>Neoptera</taxon>
        <taxon>Endopterygota</taxon>
        <taxon>Hymenoptera</taxon>
        <taxon>Apocrita</taxon>
        <taxon>Aculeata</taxon>
        <taxon>Apoidea</taxon>
        <taxon>Anthophila</taxon>
        <taxon>Apidae</taxon>
        <taxon>Heterotrigona</taxon>
    </lineage>
</organism>
<comment type="caution">
    <text evidence="1">The sequence shown here is derived from an EMBL/GenBank/DDBJ whole genome shotgun (WGS) entry which is preliminary data.</text>
</comment>
<dbReference type="EMBL" id="CAJDYZ010006032">
    <property type="protein sequence ID" value="CAD1473010.1"/>
    <property type="molecule type" value="Genomic_DNA"/>
</dbReference>
<proteinExistence type="predicted"/>
<accession>A0A6V7H1V9</accession>
<keyword evidence="2" id="KW-1185">Reference proteome</keyword>
<dbReference type="AlphaFoldDB" id="A0A6V7H1V9"/>
<reference evidence="1" key="1">
    <citation type="submission" date="2020-07" db="EMBL/GenBank/DDBJ databases">
        <authorList>
            <person name="Nazaruddin N."/>
        </authorList>
    </citation>
    <scope>NUCLEOTIDE SEQUENCE</scope>
</reference>
<protein>
    <submittedName>
        <fullName evidence="1">Uncharacterized protein</fullName>
    </submittedName>
</protein>
<gene>
    <name evidence="1" type="ORF">MHI_LOCUS348867</name>
</gene>
<feature type="non-terminal residue" evidence="1">
    <location>
        <position position="1"/>
    </location>
</feature>